<dbReference type="AlphaFoldDB" id="A0A9D4GCA4"/>
<name>A0A9D4GCA4_DREPO</name>
<reference evidence="4" key="2">
    <citation type="submission" date="2020-11" db="EMBL/GenBank/DDBJ databases">
        <authorList>
            <person name="McCartney M.A."/>
            <person name="Auch B."/>
            <person name="Kono T."/>
            <person name="Mallez S."/>
            <person name="Becker A."/>
            <person name="Gohl D.M."/>
            <person name="Silverstein K.A.T."/>
            <person name="Koren S."/>
            <person name="Bechman K.B."/>
            <person name="Herman A."/>
            <person name="Abrahante J.E."/>
            <person name="Garbe J."/>
        </authorList>
    </citation>
    <scope>NUCLEOTIDE SEQUENCE</scope>
    <source>
        <strain evidence="4">Duluth1</strain>
        <tissue evidence="4">Whole animal</tissue>
    </source>
</reference>
<keyword evidence="2" id="KW-0732">Signal</keyword>
<dbReference type="InterPro" id="IPR002048">
    <property type="entry name" value="EF_hand_dom"/>
</dbReference>
<comment type="caution">
    <text evidence="4">The sequence shown here is derived from an EMBL/GenBank/DDBJ whole genome shotgun (WGS) entry which is preliminary data.</text>
</comment>
<proteinExistence type="predicted"/>
<reference evidence="4" key="1">
    <citation type="journal article" date="2019" name="bioRxiv">
        <title>The Genome of the Zebra Mussel, Dreissena polymorpha: A Resource for Invasive Species Research.</title>
        <authorList>
            <person name="McCartney M.A."/>
            <person name="Auch B."/>
            <person name="Kono T."/>
            <person name="Mallez S."/>
            <person name="Zhang Y."/>
            <person name="Obille A."/>
            <person name="Becker A."/>
            <person name="Abrahante J.E."/>
            <person name="Garbe J."/>
            <person name="Badalamenti J.P."/>
            <person name="Herman A."/>
            <person name="Mangelson H."/>
            <person name="Liachko I."/>
            <person name="Sullivan S."/>
            <person name="Sone E.D."/>
            <person name="Koren S."/>
            <person name="Silverstein K.A.T."/>
            <person name="Beckman K.B."/>
            <person name="Gohl D.M."/>
        </authorList>
    </citation>
    <scope>NUCLEOTIDE SEQUENCE</scope>
    <source>
        <strain evidence="4">Duluth1</strain>
        <tissue evidence="4">Whole animal</tissue>
    </source>
</reference>
<evidence type="ECO:0000256" key="2">
    <source>
        <dbReference type="SAM" id="SignalP"/>
    </source>
</evidence>
<dbReference type="Proteomes" id="UP000828390">
    <property type="component" value="Unassembled WGS sequence"/>
</dbReference>
<gene>
    <name evidence="4" type="ORF">DPMN_141182</name>
</gene>
<evidence type="ECO:0000313" key="4">
    <source>
        <dbReference type="EMBL" id="KAH3812743.1"/>
    </source>
</evidence>
<keyword evidence="5" id="KW-1185">Reference proteome</keyword>
<dbReference type="Pfam" id="PF13202">
    <property type="entry name" value="EF-hand_5"/>
    <property type="match status" value="2"/>
</dbReference>
<dbReference type="SUPFAM" id="SSF47473">
    <property type="entry name" value="EF-hand"/>
    <property type="match status" value="1"/>
</dbReference>
<sequence length="159" mass="18128">MRFHTCVLLLALVGIGAGINVLLLKPYDVTAAHMYDSSDSNHDGIFTLEEFAAEFKVYDINHDGAVTRHEYTAYVCFLSPTLYQISHYMYDEYDIAPADHHLKQADYSAFYHKLDADHDGTVQRSEWISWWSQKFASLETANAHTHGQADSIHGNHHCH</sequence>
<feature type="domain" description="EF-hand" evidence="3">
    <location>
        <begin position="102"/>
        <end position="137"/>
    </location>
</feature>
<dbReference type="PROSITE" id="PS00018">
    <property type="entry name" value="EF_HAND_1"/>
    <property type="match status" value="2"/>
</dbReference>
<evidence type="ECO:0000256" key="1">
    <source>
        <dbReference type="ARBA" id="ARBA00022837"/>
    </source>
</evidence>
<organism evidence="4 5">
    <name type="scientific">Dreissena polymorpha</name>
    <name type="common">Zebra mussel</name>
    <name type="synonym">Mytilus polymorpha</name>
    <dbReference type="NCBI Taxonomy" id="45954"/>
    <lineage>
        <taxon>Eukaryota</taxon>
        <taxon>Metazoa</taxon>
        <taxon>Spiralia</taxon>
        <taxon>Lophotrochozoa</taxon>
        <taxon>Mollusca</taxon>
        <taxon>Bivalvia</taxon>
        <taxon>Autobranchia</taxon>
        <taxon>Heteroconchia</taxon>
        <taxon>Euheterodonta</taxon>
        <taxon>Imparidentia</taxon>
        <taxon>Neoheterodontei</taxon>
        <taxon>Myida</taxon>
        <taxon>Dreissenoidea</taxon>
        <taxon>Dreissenidae</taxon>
        <taxon>Dreissena</taxon>
    </lineage>
</organism>
<dbReference type="InterPro" id="IPR018247">
    <property type="entry name" value="EF_Hand_1_Ca_BS"/>
</dbReference>
<keyword evidence="1" id="KW-0106">Calcium</keyword>
<accession>A0A9D4GCA4</accession>
<evidence type="ECO:0000313" key="5">
    <source>
        <dbReference type="Proteomes" id="UP000828390"/>
    </source>
</evidence>
<dbReference type="GO" id="GO:0005509">
    <property type="term" value="F:calcium ion binding"/>
    <property type="evidence" value="ECO:0007669"/>
    <property type="project" value="InterPro"/>
</dbReference>
<dbReference type="Gene3D" id="1.10.238.10">
    <property type="entry name" value="EF-hand"/>
    <property type="match status" value="1"/>
</dbReference>
<dbReference type="PROSITE" id="PS50222">
    <property type="entry name" value="EF_HAND_2"/>
    <property type="match status" value="2"/>
</dbReference>
<dbReference type="InterPro" id="IPR011992">
    <property type="entry name" value="EF-hand-dom_pair"/>
</dbReference>
<feature type="chain" id="PRO_5039160551" description="EF-hand domain-containing protein" evidence="2">
    <location>
        <begin position="19"/>
        <end position="159"/>
    </location>
</feature>
<protein>
    <recommendedName>
        <fullName evidence="3">EF-hand domain-containing protein</fullName>
    </recommendedName>
</protein>
<dbReference type="OrthoDB" id="6096265at2759"/>
<feature type="domain" description="EF-hand" evidence="3">
    <location>
        <begin position="46"/>
        <end position="81"/>
    </location>
</feature>
<feature type="signal peptide" evidence="2">
    <location>
        <begin position="1"/>
        <end position="18"/>
    </location>
</feature>
<dbReference type="EMBL" id="JAIWYP010000006">
    <property type="protein sequence ID" value="KAH3812743.1"/>
    <property type="molecule type" value="Genomic_DNA"/>
</dbReference>
<evidence type="ECO:0000259" key="3">
    <source>
        <dbReference type="PROSITE" id="PS50222"/>
    </source>
</evidence>